<keyword evidence="7 9" id="KW-0057">Aromatic amino acid biosynthesis</keyword>
<dbReference type="RefSeq" id="WP_114370377.1">
    <property type="nucleotide sequence ID" value="NZ_CP031092.1"/>
</dbReference>
<keyword evidence="5 9" id="KW-0210">Decarboxylase</keyword>
<dbReference type="InterPro" id="IPR013798">
    <property type="entry name" value="Indole-3-glycerol_P_synth_dom"/>
</dbReference>
<evidence type="ECO:0000256" key="2">
    <source>
        <dbReference type="ARBA" id="ARBA00004696"/>
    </source>
</evidence>
<evidence type="ECO:0000313" key="12">
    <source>
        <dbReference type="Proteomes" id="UP000252100"/>
    </source>
</evidence>
<dbReference type="Proteomes" id="UP000252100">
    <property type="component" value="Chromosome"/>
</dbReference>
<dbReference type="Gene3D" id="3.20.20.70">
    <property type="entry name" value="Aldolase class I"/>
    <property type="match status" value="1"/>
</dbReference>
<accession>A0A345BVB1</accession>
<dbReference type="KEGG" id="rue:DT065_01900"/>
<keyword evidence="12" id="KW-1185">Reference proteome</keyword>
<dbReference type="GO" id="GO:0000162">
    <property type="term" value="P:L-tryptophan biosynthetic process"/>
    <property type="evidence" value="ECO:0007669"/>
    <property type="project" value="UniProtKB-UniRule"/>
</dbReference>
<dbReference type="SUPFAM" id="SSF51366">
    <property type="entry name" value="Ribulose-phoshate binding barrel"/>
    <property type="match status" value="1"/>
</dbReference>
<keyword evidence="4 9" id="KW-0028">Amino-acid biosynthesis</keyword>
<sequence>MLNEIVARKKEDLNFFQLPRREEVKHHSIKQSLAFASNRDGIGLIAEIKRASPSKGMLAENLDVVERAKAYEAGGADAISVLTDGPYFQGSIMDLIAVKQAVNVPVLRKDFIVDERQIEESARIGADAILLIASILEPGHLKDMAEMASAVGLETLVEVHTEEELNRLLDVYTPSLIGINNRNLQTFTTDTTQTRALSASVPVDSFIVSESGIHSPEDAAAVTKAGAKAMLIGERLVSDGDPKTTIPDLKKGAHLG</sequence>
<evidence type="ECO:0000256" key="1">
    <source>
        <dbReference type="ARBA" id="ARBA00001633"/>
    </source>
</evidence>
<protein>
    <recommendedName>
        <fullName evidence="9">Indole-3-glycerol phosphate synthase</fullName>
        <shortName evidence="9">IGPS</shortName>
        <ecNumber evidence="9">4.1.1.48</ecNumber>
    </recommendedName>
</protein>
<evidence type="ECO:0000256" key="3">
    <source>
        <dbReference type="ARBA" id="ARBA00008737"/>
    </source>
</evidence>
<evidence type="ECO:0000256" key="8">
    <source>
        <dbReference type="ARBA" id="ARBA00023239"/>
    </source>
</evidence>
<dbReference type="GO" id="GO:0004425">
    <property type="term" value="F:indole-3-glycerol-phosphate synthase activity"/>
    <property type="evidence" value="ECO:0007669"/>
    <property type="project" value="UniProtKB-UniRule"/>
</dbReference>
<reference evidence="11 12" key="1">
    <citation type="journal article" date="2018" name="J. Microbiol.">
        <title>Salicibibacter kimchii gen. nov., sp. nov., a moderately halophilic and alkalitolerant bacterium in the family Bacillaceae, isolated from kimchi.</title>
        <authorList>
            <person name="Jang J.Y."/>
            <person name="Oh Y.J."/>
            <person name="Lim S.K."/>
            <person name="Park H.K."/>
            <person name="Lee C."/>
            <person name="Kim J.Y."/>
            <person name="Lee M.A."/>
            <person name="Choi H.J."/>
        </authorList>
    </citation>
    <scope>NUCLEOTIDE SEQUENCE [LARGE SCALE GENOMIC DNA]</scope>
    <source>
        <strain evidence="11 12">NKC1-1</strain>
    </source>
</reference>
<comment type="similarity">
    <text evidence="3 9">Belongs to the TrpC family.</text>
</comment>
<dbReference type="InterPro" id="IPR011060">
    <property type="entry name" value="RibuloseP-bd_barrel"/>
</dbReference>
<dbReference type="InterPro" id="IPR001468">
    <property type="entry name" value="Indole-3-GlycerolPSynthase_CS"/>
</dbReference>
<comment type="pathway">
    <text evidence="2 9">Amino-acid biosynthesis; L-tryptophan biosynthesis; L-tryptophan from chorismate: step 4/5.</text>
</comment>
<evidence type="ECO:0000256" key="5">
    <source>
        <dbReference type="ARBA" id="ARBA00022793"/>
    </source>
</evidence>
<keyword evidence="6 9" id="KW-0822">Tryptophan biosynthesis</keyword>
<dbReference type="AlphaFoldDB" id="A0A345BVB1"/>
<dbReference type="InterPro" id="IPR045186">
    <property type="entry name" value="Indole-3-glycerol_P_synth"/>
</dbReference>
<dbReference type="PROSITE" id="PS00614">
    <property type="entry name" value="IGPS"/>
    <property type="match status" value="1"/>
</dbReference>
<evidence type="ECO:0000256" key="4">
    <source>
        <dbReference type="ARBA" id="ARBA00022605"/>
    </source>
</evidence>
<evidence type="ECO:0000256" key="7">
    <source>
        <dbReference type="ARBA" id="ARBA00023141"/>
    </source>
</evidence>
<gene>
    <name evidence="9" type="primary">trpC</name>
    <name evidence="11" type="ORF">DT065_01900</name>
</gene>
<dbReference type="InterPro" id="IPR013785">
    <property type="entry name" value="Aldolase_TIM"/>
</dbReference>
<dbReference type="PANTHER" id="PTHR22854:SF2">
    <property type="entry name" value="INDOLE-3-GLYCEROL-PHOSPHATE SYNTHASE"/>
    <property type="match status" value="1"/>
</dbReference>
<name>A0A345BVB1_9BACI</name>
<keyword evidence="8 9" id="KW-0456">Lyase</keyword>
<evidence type="ECO:0000313" key="11">
    <source>
        <dbReference type="EMBL" id="AXF54892.1"/>
    </source>
</evidence>
<evidence type="ECO:0000256" key="9">
    <source>
        <dbReference type="HAMAP-Rule" id="MF_00134"/>
    </source>
</evidence>
<dbReference type="CDD" id="cd00331">
    <property type="entry name" value="IGPS"/>
    <property type="match status" value="1"/>
</dbReference>
<dbReference type="EC" id="4.1.1.48" evidence="9"/>
<dbReference type="Pfam" id="PF00218">
    <property type="entry name" value="IGPS"/>
    <property type="match status" value="1"/>
</dbReference>
<comment type="catalytic activity">
    <reaction evidence="1 9">
        <text>1-(2-carboxyphenylamino)-1-deoxy-D-ribulose 5-phosphate + H(+) = (1S,2R)-1-C-(indol-3-yl)glycerol 3-phosphate + CO2 + H2O</text>
        <dbReference type="Rhea" id="RHEA:23476"/>
        <dbReference type="ChEBI" id="CHEBI:15377"/>
        <dbReference type="ChEBI" id="CHEBI:15378"/>
        <dbReference type="ChEBI" id="CHEBI:16526"/>
        <dbReference type="ChEBI" id="CHEBI:58613"/>
        <dbReference type="ChEBI" id="CHEBI:58866"/>
        <dbReference type="EC" id="4.1.1.48"/>
    </reaction>
</comment>
<dbReference type="EMBL" id="CP031092">
    <property type="protein sequence ID" value="AXF54892.1"/>
    <property type="molecule type" value="Genomic_DNA"/>
</dbReference>
<feature type="domain" description="Indole-3-glycerol phosphate synthase" evidence="10">
    <location>
        <begin position="5"/>
        <end position="247"/>
    </location>
</feature>
<organism evidence="11 12">
    <name type="scientific">Salicibibacter kimchii</name>
    <dbReference type="NCBI Taxonomy" id="2099786"/>
    <lineage>
        <taxon>Bacteria</taxon>
        <taxon>Bacillati</taxon>
        <taxon>Bacillota</taxon>
        <taxon>Bacilli</taxon>
        <taxon>Bacillales</taxon>
        <taxon>Bacillaceae</taxon>
        <taxon>Salicibibacter</taxon>
    </lineage>
</organism>
<dbReference type="GO" id="GO:0004640">
    <property type="term" value="F:phosphoribosylanthranilate isomerase activity"/>
    <property type="evidence" value="ECO:0007669"/>
    <property type="project" value="TreeGrafter"/>
</dbReference>
<proteinExistence type="inferred from homology"/>
<dbReference type="NCBIfam" id="NF001377">
    <property type="entry name" value="PRK00278.2-4"/>
    <property type="match status" value="1"/>
</dbReference>
<evidence type="ECO:0000259" key="10">
    <source>
        <dbReference type="Pfam" id="PF00218"/>
    </source>
</evidence>
<evidence type="ECO:0000256" key="6">
    <source>
        <dbReference type="ARBA" id="ARBA00022822"/>
    </source>
</evidence>
<dbReference type="HAMAP" id="MF_00134_B">
    <property type="entry name" value="IGPS_B"/>
    <property type="match status" value="1"/>
</dbReference>
<dbReference type="PANTHER" id="PTHR22854">
    <property type="entry name" value="TRYPTOPHAN BIOSYNTHESIS PROTEIN"/>
    <property type="match status" value="1"/>
</dbReference>
<dbReference type="UniPathway" id="UPA00035">
    <property type="reaction ID" value="UER00043"/>
</dbReference>
<dbReference type="OrthoDB" id="9804217at2"/>
<dbReference type="FunFam" id="3.20.20.70:FF:000024">
    <property type="entry name" value="Indole-3-glycerol phosphate synthase"/>
    <property type="match status" value="1"/>
</dbReference>